<evidence type="ECO:0000256" key="3">
    <source>
        <dbReference type="ARBA" id="ARBA00022801"/>
    </source>
</evidence>
<feature type="active site" description="Charge relay system" evidence="5">
    <location>
        <position position="155"/>
    </location>
</feature>
<dbReference type="GO" id="GO:0006508">
    <property type="term" value="P:proteolysis"/>
    <property type="evidence" value="ECO:0007669"/>
    <property type="project" value="UniProtKB-KW"/>
</dbReference>
<dbReference type="PRINTS" id="PR00723">
    <property type="entry name" value="SUBTILISIN"/>
</dbReference>
<dbReference type="InterPro" id="IPR050131">
    <property type="entry name" value="Peptidase_S8_subtilisin-like"/>
</dbReference>
<dbReference type="InterPro" id="IPR023828">
    <property type="entry name" value="Peptidase_S8_Ser-AS"/>
</dbReference>
<evidence type="ECO:0000259" key="6">
    <source>
        <dbReference type="Pfam" id="PF00082"/>
    </source>
</evidence>
<dbReference type="PANTHER" id="PTHR43806:SF11">
    <property type="entry name" value="CEREVISIN-RELATED"/>
    <property type="match status" value="1"/>
</dbReference>
<dbReference type="PANTHER" id="PTHR43806">
    <property type="entry name" value="PEPTIDASE S8"/>
    <property type="match status" value="1"/>
</dbReference>
<protein>
    <submittedName>
        <fullName evidence="7">S8 family serine peptidase</fullName>
    </submittedName>
</protein>
<dbReference type="GeneID" id="79315599"/>
<name>A0ABD6ABY8_9EURY</name>
<organism evidence="7 8">
    <name type="scientific">Halomarina halobia</name>
    <dbReference type="NCBI Taxonomy" id="3033386"/>
    <lineage>
        <taxon>Archaea</taxon>
        <taxon>Methanobacteriati</taxon>
        <taxon>Methanobacteriota</taxon>
        <taxon>Stenosarchaea group</taxon>
        <taxon>Halobacteria</taxon>
        <taxon>Halobacteriales</taxon>
        <taxon>Natronomonadaceae</taxon>
        <taxon>Halomarina</taxon>
    </lineage>
</organism>
<dbReference type="PROSITE" id="PS00138">
    <property type="entry name" value="SUBTILASE_SER"/>
    <property type="match status" value="1"/>
</dbReference>
<accession>A0ABD6ABY8</accession>
<evidence type="ECO:0000256" key="2">
    <source>
        <dbReference type="ARBA" id="ARBA00022670"/>
    </source>
</evidence>
<evidence type="ECO:0000313" key="7">
    <source>
        <dbReference type="EMBL" id="MFC7317720.1"/>
    </source>
</evidence>
<evidence type="ECO:0000256" key="5">
    <source>
        <dbReference type="PROSITE-ProRule" id="PRU01240"/>
    </source>
</evidence>
<keyword evidence="8" id="KW-1185">Reference proteome</keyword>
<dbReference type="Proteomes" id="UP001596547">
    <property type="component" value="Unassembled WGS sequence"/>
</dbReference>
<dbReference type="PROSITE" id="PS51892">
    <property type="entry name" value="SUBTILASE"/>
    <property type="match status" value="1"/>
</dbReference>
<feature type="active site" description="Charge relay system" evidence="5">
    <location>
        <position position="438"/>
    </location>
</feature>
<dbReference type="GO" id="GO:0004252">
    <property type="term" value="F:serine-type endopeptidase activity"/>
    <property type="evidence" value="ECO:0007669"/>
    <property type="project" value="UniProtKB-UniRule"/>
</dbReference>
<dbReference type="Pfam" id="PF00082">
    <property type="entry name" value="Peptidase_S8"/>
    <property type="match status" value="2"/>
</dbReference>
<keyword evidence="4 5" id="KW-0720">Serine protease</keyword>
<sequence>MEPRDLLAVMVACSLLAVSLAPMPGANVEAGTADDAAFVDRLKHHLYEPDEPDGPTVDGEVRVVVELKQRARLPTAEGFEIDRVYTSEGTRHVEGSVPLPAVRALANHPGVESVRFAETEFTTDGRVSPGVRTVGADRLHEAGVVGENVTVGVIDSDFRVSHPAIASSAGAYRAFGDGGDWRHGTAVASAVADTAPGATLHLAAIGESTTAEEYRDAVEWLEASDVDVIVDAGSYYTQPGDGSGAISRIAAEAANDTVFVTSAGNHARRYWTGTHGPDDPTWVPFDDGADGNYLDGGAVISGRVKLTLRWDGWPETDADYDLYLIRERPGQDVPVARATGHDGRPYEHLSATVPEGRYYVSIKAERVGEPATLELFANRELHHRSAGGGSAPAMAPGVVAVGASADGTVRPYSARTGVDLVAPDAIAAEGIEVDGGTSFAAPYVAGVAALVIGENPAATPAEVRALLTESAVDVGPEGVDDASGAGRVNATGALAAAG</sequence>
<evidence type="ECO:0000313" key="8">
    <source>
        <dbReference type="Proteomes" id="UP001596547"/>
    </source>
</evidence>
<evidence type="ECO:0000256" key="1">
    <source>
        <dbReference type="ARBA" id="ARBA00011073"/>
    </source>
</evidence>
<dbReference type="EMBL" id="JBHTBF010000002">
    <property type="protein sequence ID" value="MFC7317720.1"/>
    <property type="molecule type" value="Genomic_DNA"/>
</dbReference>
<dbReference type="SUPFAM" id="SSF52743">
    <property type="entry name" value="Subtilisin-like"/>
    <property type="match status" value="1"/>
</dbReference>
<dbReference type="AlphaFoldDB" id="A0ABD6ABY8"/>
<comment type="similarity">
    <text evidence="1 5">Belongs to the peptidase S8 family.</text>
</comment>
<comment type="caution">
    <text evidence="7">The sequence shown here is derived from an EMBL/GenBank/DDBJ whole genome shotgun (WGS) entry which is preliminary data.</text>
</comment>
<proteinExistence type="inferred from homology"/>
<feature type="domain" description="Peptidase S8/S53" evidence="6">
    <location>
        <begin position="389"/>
        <end position="486"/>
    </location>
</feature>
<gene>
    <name evidence="7" type="ORF">ACFQPE_13115</name>
</gene>
<dbReference type="Gene3D" id="3.40.50.200">
    <property type="entry name" value="Peptidase S8/S53 domain"/>
    <property type="match status" value="2"/>
</dbReference>
<keyword evidence="2 5" id="KW-0645">Protease</keyword>
<keyword evidence="3 5" id="KW-0378">Hydrolase</keyword>
<feature type="active site" description="Charge relay system" evidence="5">
    <location>
        <position position="183"/>
    </location>
</feature>
<reference evidence="7 8" key="1">
    <citation type="journal article" date="2019" name="Int. J. Syst. Evol. Microbiol.">
        <title>The Global Catalogue of Microorganisms (GCM) 10K type strain sequencing project: providing services to taxonomists for standard genome sequencing and annotation.</title>
        <authorList>
            <consortium name="The Broad Institute Genomics Platform"/>
            <consortium name="The Broad Institute Genome Sequencing Center for Infectious Disease"/>
            <person name="Wu L."/>
            <person name="Ma J."/>
        </authorList>
    </citation>
    <scope>NUCLEOTIDE SEQUENCE [LARGE SCALE GENOMIC DNA]</scope>
    <source>
        <strain evidence="7 8">PSR21</strain>
    </source>
</reference>
<dbReference type="InterPro" id="IPR036852">
    <property type="entry name" value="Peptidase_S8/S53_dom_sf"/>
</dbReference>
<dbReference type="InterPro" id="IPR000209">
    <property type="entry name" value="Peptidase_S8/S53_dom"/>
</dbReference>
<evidence type="ECO:0000256" key="4">
    <source>
        <dbReference type="ARBA" id="ARBA00022825"/>
    </source>
</evidence>
<dbReference type="RefSeq" id="WP_276303038.1">
    <property type="nucleotide sequence ID" value="NZ_CP119992.1"/>
</dbReference>
<feature type="domain" description="Peptidase S8/S53" evidence="6">
    <location>
        <begin position="146"/>
        <end position="267"/>
    </location>
</feature>
<dbReference type="InterPro" id="IPR015500">
    <property type="entry name" value="Peptidase_S8_subtilisin-rel"/>
</dbReference>